<proteinExistence type="predicted"/>
<sequence length="73" mass="8573">MKSEMGRSLEEPEYDIAQRVAKLKWQWAGHIVRRRNVDPNILGPPKVLVRQPRTDKRSAGRPRRRGRTTLIDQ</sequence>
<name>A0A8S4R682_9NEOP</name>
<organism evidence="2 3">
    <name type="scientific">Pararge aegeria aegeria</name>
    <dbReference type="NCBI Taxonomy" id="348720"/>
    <lineage>
        <taxon>Eukaryota</taxon>
        <taxon>Metazoa</taxon>
        <taxon>Ecdysozoa</taxon>
        <taxon>Arthropoda</taxon>
        <taxon>Hexapoda</taxon>
        <taxon>Insecta</taxon>
        <taxon>Pterygota</taxon>
        <taxon>Neoptera</taxon>
        <taxon>Endopterygota</taxon>
        <taxon>Lepidoptera</taxon>
        <taxon>Glossata</taxon>
        <taxon>Ditrysia</taxon>
        <taxon>Papilionoidea</taxon>
        <taxon>Nymphalidae</taxon>
        <taxon>Satyrinae</taxon>
        <taxon>Satyrini</taxon>
        <taxon>Parargina</taxon>
        <taxon>Pararge</taxon>
    </lineage>
</organism>
<gene>
    <name evidence="2" type="primary">jg8886</name>
    <name evidence="2" type="ORF">PAEG_LOCUS9767</name>
</gene>
<accession>A0A8S4R682</accession>
<dbReference type="OrthoDB" id="407509at2759"/>
<comment type="caution">
    <text evidence="2">The sequence shown here is derived from an EMBL/GenBank/DDBJ whole genome shotgun (WGS) entry which is preliminary data.</text>
</comment>
<evidence type="ECO:0000313" key="2">
    <source>
        <dbReference type="EMBL" id="CAH2230558.1"/>
    </source>
</evidence>
<evidence type="ECO:0000256" key="1">
    <source>
        <dbReference type="SAM" id="MobiDB-lite"/>
    </source>
</evidence>
<evidence type="ECO:0000313" key="3">
    <source>
        <dbReference type="Proteomes" id="UP000838756"/>
    </source>
</evidence>
<dbReference type="Proteomes" id="UP000838756">
    <property type="component" value="Unassembled WGS sequence"/>
</dbReference>
<feature type="region of interest" description="Disordered" evidence="1">
    <location>
        <begin position="38"/>
        <end position="73"/>
    </location>
</feature>
<dbReference type="AlphaFoldDB" id="A0A8S4R682"/>
<reference evidence="2" key="1">
    <citation type="submission" date="2022-03" db="EMBL/GenBank/DDBJ databases">
        <authorList>
            <person name="Lindestad O."/>
        </authorList>
    </citation>
    <scope>NUCLEOTIDE SEQUENCE</scope>
</reference>
<keyword evidence="3" id="KW-1185">Reference proteome</keyword>
<protein>
    <submittedName>
        <fullName evidence="2">Jg8886 protein</fullName>
    </submittedName>
</protein>
<dbReference type="EMBL" id="CAKXAJ010024815">
    <property type="protein sequence ID" value="CAH2230558.1"/>
    <property type="molecule type" value="Genomic_DNA"/>
</dbReference>